<feature type="transmembrane region" description="Helical" evidence="3">
    <location>
        <begin position="12"/>
        <end position="40"/>
    </location>
</feature>
<organism evidence="4 5">
    <name type="scientific">Natrinema salifodinae</name>
    <dbReference type="NCBI Taxonomy" id="1202768"/>
    <lineage>
        <taxon>Archaea</taxon>
        <taxon>Methanobacteriati</taxon>
        <taxon>Methanobacteriota</taxon>
        <taxon>Stenosarchaea group</taxon>
        <taxon>Halobacteria</taxon>
        <taxon>Halobacteriales</taxon>
        <taxon>Natrialbaceae</taxon>
        <taxon>Natrinema</taxon>
    </lineage>
</organism>
<evidence type="ECO:0000256" key="1">
    <source>
        <dbReference type="SAM" id="Coils"/>
    </source>
</evidence>
<keyword evidence="3" id="KW-0472">Membrane</keyword>
<evidence type="ECO:0000256" key="3">
    <source>
        <dbReference type="SAM" id="Phobius"/>
    </source>
</evidence>
<keyword evidence="3" id="KW-1133">Transmembrane helix</keyword>
<keyword evidence="3" id="KW-0812">Transmembrane</keyword>
<evidence type="ECO:0000256" key="2">
    <source>
        <dbReference type="SAM" id="MobiDB-lite"/>
    </source>
</evidence>
<feature type="compositionally biased region" description="Basic and acidic residues" evidence="2">
    <location>
        <begin position="205"/>
        <end position="216"/>
    </location>
</feature>
<protein>
    <submittedName>
        <fullName evidence="4">Uncharacterized protein</fullName>
    </submittedName>
</protein>
<reference evidence="5" key="1">
    <citation type="submission" date="2016-10" db="EMBL/GenBank/DDBJ databases">
        <authorList>
            <person name="Varghese N."/>
        </authorList>
    </citation>
    <scope>NUCLEOTIDE SEQUENCE [LARGE SCALE GENOMIC DNA]</scope>
    <source>
        <strain evidence="5">CGMCC 1.12284</strain>
    </source>
</reference>
<feature type="region of interest" description="Disordered" evidence="2">
    <location>
        <begin position="140"/>
        <end position="216"/>
    </location>
</feature>
<proteinExistence type="predicted"/>
<dbReference type="Proteomes" id="UP000183275">
    <property type="component" value="Unassembled WGS sequence"/>
</dbReference>
<gene>
    <name evidence="4" type="ORF">SAMN05216285_1871</name>
</gene>
<keyword evidence="5" id="KW-1185">Reference proteome</keyword>
<dbReference type="RefSeq" id="WP_049988969.1">
    <property type="nucleotide sequence ID" value="NZ_FOIS01000002.1"/>
</dbReference>
<evidence type="ECO:0000313" key="5">
    <source>
        <dbReference type="Proteomes" id="UP000183275"/>
    </source>
</evidence>
<dbReference type="EMBL" id="FOIS01000002">
    <property type="protein sequence ID" value="SEW02223.1"/>
    <property type="molecule type" value="Genomic_DNA"/>
</dbReference>
<dbReference type="eggNOG" id="arCOG09214">
    <property type="taxonomic scope" value="Archaea"/>
</dbReference>
<evidence type="ECO:0000313" key="4">
    <source>
        <dbReference type="EMBL" id="SEW02223.1"/>
    </source>
</evidence>
<keyword evidence="1" id="KW-0175">Coiled coil</keyword>
<sequence length="216" mass="22425">MDLRNPLRWTLVYRAIAVGALGLGLALVAVGLLVGFGSSITALLADPLNPGPALERADPTITVAFTVLGVVVWQLGKTYALFVTLPRATGRAAAQQLDSTRLASEVRDGLDDRLAELEAEVEATRRTVDALETDERVATFDEDRVQDAAAGNETPELESGVESRSSETAPLPPSSPSNAPVDAADTDAGSGDGGDSADGASVDSHSTDDDRDDPLA</sequence>
<dbReference type="AlphaFoldDB" id="A0A1I0NLD5"/>
<accession>A0A1I0NLD5</accession>
<dbReference type="OrthoDB" id="205984at2157"/>
<feature type="coiled-coil region" evidence="1">
    <location>
        <begin position="107"/>
        <end position="134"/>
    </location>
</feature>
<feature type="transmembrane region" description="Helical" evidence="3">
    <location>
        <begin position="60"/>
        <end position="82"/>
    </location>
</feature>
<name>A0A1I0NLD5_9EURY</name>